<evidence type="ECO:0000256" key="3">
    <source>
        <dbReference type="ARBA" id="ARBA00022694"/>
    </source>
</evidence>
<dbReference type="PRINTS" id="PR00789">
    <property type="entry name" value="OSIALOPTASE"/>
</dbReference>
<evidence type="ECO:0000256" key="6">
    <source>
        <dbReference type="ARBA" id="ARBA00048117"/>
    </source>
</evidence>
<proteinExistence type="predicted"/>
<dbReference type="AlphaFoldDB" id="A0AAV7K100"/>
<keyword evidence="2" id="KW-0808">Transferase</keyword>
<evidence type="ECO:0000259" key="7">
    <source>
        <dbReference type="Pfam" id="PF00814"/>
    </source>
</evidence>
<gene>
    <name evidence="8" type="ORF">LOD99_2771</name>
</gene>
<protein>
    <recommendedName>
        <fullName evidence="1">N(6)-L-threonylcarbamoyladenine synthase</fullName>
        <ecNumber evidence="1">2.3.1.234</ecNumber>
    </recommendedName>
</protein>
<evidence type="ECO:0000256" key="4">
    <source>
        <dbReference type="ARBA" id="ARBA00022723"/>
    </source>
</evidence>
<dbReference type="PANTHER" id="PTHR11735:SF6">
    <property type="entry name" value="TRNA N6-ADENOSINE THREONYLCARBAMOYLTRANSFERASE, MITOCHONDRIAL"/>
    <property type="match status" value="1"/>
</dbReference>
<dbReference type="Gene3D" id="3.30.420.40">
    <property type="match status" value="2"/>
</dbReference>
<keyword evidence="9" id="KW-1185">Reference proteome</keyword>
<dbReference type="GO" id="GO:0046872">
    <property type="term" value="F:metal ion binding"/>
    <property type="evidence" value="ECO:0007669"/>
    <property type="project" value="UniProtKB-KW"/>
</dbReference>
<dbReference type="InterPro" id="IPR000905">
    <property type="entry name" value="Gcp-like_dom"/>
</dbReference>
<sequence>MKTLRHLSYLTNTLPARFNVLGIESSFDDSAVGILDSHGNIYAHVECSQLLHHLPTGGVNPVIASGLHKQNLPPLLDQCFDRSGLTPKDIHVVAYTKGPGLGVSLLHGANLAVNFFRENLSPPRLLIGIHHMLAHALVPRISNRIAFPYLTLLASGGHCLLCIVQELGISEVIRLGSTLDTAPGNVLDHGARLLQLSRYPEFSECSGGQAIERISLRGTLRHPVLNILPRDRNANFSFSGLGSSLEYKLNSIAKQRIVSYQDKADLALWFQTSLIRHITTKTQNGIRFCRIHFPQINSLVVSGGVAQNLAFQKAVTELCRQHNYTAVYPALELCTDNAVMIAWAGVEYANAGIGIESPEDEVHFIPRWKLGEDWTMKLTQN</sequence>
<dbReference type="EC" id="2.3.1.234" evidence="1"/>
<reference evidence="8 9" key="1">
    <citation type="journal article" date="2023" name="BMC Biol.">
        <title>The compact genome of the sponge Oopsacas minuta (Hexactinellida) is lacking key metazoan core genes.</title>
        <authorList>
            <person name="Santini S."/>
            <person name="Schenkelaars Q."/>
            <person name="Jourda C."/>
            <person name="Duchesne M."/>
            <person name="Belahbib H."/>
            <person name="Rocher C."/>
            <person name="Selva M."/>
            <person name="Riesgo A."/>
            <person name="Vervoort M."/>
            <person name="Leys S.P."/>
            <person name="Kodjabachian L."/>
            <person name="Le Bivic A."/>
            <person name="Borchiellini C."/>
            <person name="Claverie J.M."/>
            <person name="Renard E."/>
        </authorList>
    </citation>
    <scope>NUCLEOTIDE SEQUENCE [LARGE SCALE GENOMIC DNA]</scope>
    <source>
        <strain evidence="8">SPO-2</strain>
    </source>
</reference>
<evidence type="ECO:0000256" key="5">
    <source>
        <dbReference type="ARBA" id="ARBA00023315"/>
    </source>
</evidence>
<dbReference type="Proteomes" id="UP001165289">
    <property type="component" value="Unassembled WGS sequence"/>
</dbReference>
<dbReference type="InterPro" id="IPR043129">
    <property type="entry name" value="ATPase_NBD"/>
</dbReference>
<comment type="catalytic activity">
    <reaction evidence="6">
        <text>L-threonylcarbamoyladenylate + adenosine(37) in tRNA = N(6)-L-threonylcarbamoyladenosine(37) in tRNA + AMP + H(+)</text>
        <dbReference type="Rhea" id="RHEA:37059"/>
        <dbReference type="Rhea" id="RHEA-COMP:10162"/>
        <dbReference type="Rhea" id="RHEA-COMP:10163"/>
        <dbReference type="ChEBI" id="CHEBI:15378"/>
        <dbReference type="ChEBI" id="CHEBI:73682"/>
        <dbReference type="ChEBI" id="CHEBI:74411"/>
        <dbReference type="ChEBI" id="CHEBI:74418"/>
        <dbReference type="ChEBI" id="CHEBI:456215"/>
        <dbReference type="EC" id="2.3.1.234"/>
    </reaction>
</comment>
<evidence type="ECO:0000256" key="2">
    <source>
        <dbReference type="ARBA" id="ARBA00022679"/>
    </source>
</evidence>
<feature type="domain" description="Gcp-like" evidence="7">
    <location>
        <begin position="41"/>
        <end position="343"/>
    </location>
</feature>
<accession>A0AAV7K100</accession>
<name>A0AAV7K100_9METZ</name>
<keyword evidence="5" id="KW-0012">Acyltransferase</keyword>
<dbReference type="GO" id="GO:0005739">
    <property type="term" value="C:mitochondrion"/>
    <property type="evidence" value="ECO:0007669"/>
    <property type="project" value="TreeGrafter"/>
</dbReference>
<dbReference type="NCBIfam" id="TIGR00329">
    <property type="entry name" value="gcp_kae1"/>
    <property type="match status" value="1"/>
</dbReference>
<evidence type="ECO:0000313" key="8">
    <source>
        <dbReference type="EMBL" id="KAI6654892.1"/>
    </source>
</evidence>
<keyword evidence="3" id="KW-0819">tRNA processing</keyword>
<evidence type="ECO:0000313" key="9">
    <source>
        <dbReference type="Proteomes" id="UP001165289"/>
    </source>
</evidence>
<dbReference type="SUPFAM" id="SSF53067">
    <property type="entry name" value="Actin-like ATPase domain"/>
    <property type="match status" value="1"/>
</dbReference>
<comment type="caution">
    <text evidence="8">The sequence shown here is derived from an EMBL/GenBank/DDBJ whole genome shotgun (WGS) entry which is preliminary data.</text>
</comment>
<dbReference type="InterPro" id="IPR017861">
    <property type="entry name" value="KAE1/TsaD"/>
</dbReference>
<dbReference type="PANTHER" id="PTHR11735">
    <property type="entry name" value="TRNA N6-ADENOSINE THREONYLCARBAMOYLTRANSFERASE"/>
    <property type="match status" value="1"/>
</dbReference>
<dbReference type="Pfam" id="PF00814">
    <property type="entry name" value="TsaD"/>
    <property type="match status" value="1"/>
</dbReference>
<dbReference type="GO" id="GO:0061711">
    <property type="term" value="F:tRNA N(6)-L-threonylcarbamoyladenine synthase activity"/>
    <property type="evidence" value="ECO:0007669"/>
    <property type="project" value="UniProtKB-EC"/>
</dbReference>
<dbReference type="EMBL" id="JAKMXF010000221">
    <property type="protein sequence ID" value="KAI6654892.1"/>
    <property type="molecule type" value="Genomic_DNA"/>
</dbReference>
<dbReference type="GO" id="GO:0008033">
    <property type="term" value="P:tRNA processing"/>
    <property type="evidence" value="ECO:0007669"/>
    <property type="project" value="UniProtKB-KW"/>
</dbReference>
<keyword evidence="4" id="KW-0479">Metal-binding</keyword>
<organism evidence="8 9">
    <name type="scientific">Oopsacas minuta</name>
    <dbReference type="NCBI Taxonomy" id="111878"/>
    <lineage>
        <taxon>Eukaryota</taxon>
        <taxon>Metazoa</taxon>
        <taxon>Porifera</taxon>
        <taxon>Hexactinellida</taxon>
        <taxon>Hexasterophora</taxon>
        <taxon>Lyssacinosida</taxon>
        <taxon>Leucopsacidae</taxon>
        <taxon>Oopsacas</taxon>
    </lineage>
</organism>
<evidence type="ECO:0000256" key="1">
    <source>
        <dbReference type="ARBA" id="ARBA00012156"/>
    </source>
</evidence>